<name>A0A381R2H1_9ZZZZ</name>
<dbReference type="EMBL" id="UINC01001658">
    <property type="protein sequence ID" value="SUZ85926.1"/>
    <property type="molecule type" value="Genomic_DNA"/>
</dbReference>
<dbReference type="Pfam" id="PF12697">
    <property type="entry name" value="Abhydrolase_6"/>
    <property type="match status" value="1"/>
</dbReference>
<dbReference type="SUPFAM" id="SSF53474">
    <property type="entry name" value="alpha/beta-Hydrolases"/>
    <property type="match status" value="1"/>
</dbReference>
<dbReference type="PANTHER" id="PTHR43798:SF33">
    <property type="entry name" value="HYDROLASE, PUTATIVE (AFU_ORTHOLOGUE AFUA_2G14860)-RELATED"/>
    <property type="match status" value="1"/>
</dbReference>
<reference evidence="2" key="1">
    <citation type="submission" date="2018-05" db="EMBL/GenBank/DDBJ databases">
        <authorList>
            <person name="Lanie J.A."/>
            <person name="Ng W.-L."/>
            <person name="Kazmierczak K.M."/>
            <person name="Andrzejewski T.M."/>
            <person name="Davidsen T.M."/>
            <person name="Wayne K.J."/>
            <person name="Tettelin H."/>
            <person name="Glass J.I."/>
            <person name="Rusch D."/>
            <person name="Podicherti R."/>
            <person name="Tsui H.-C.T."/>
            <person name="Winkler M.E."/>
        </authorList>
    </citation>
    <scope>NUCLEOTIDE SEQUENCE</scope>
</reference>
<dbReference type="Gene3D" id="3.40.50.1820">
    <property type="entry name" value="alpha/beta hydrolase"/>
    <property type="match status" value="1"/>
</dbReference>
<dbReference type="InterPro" id="IPR050266">
    <property type="entry name" value="AB_hydrolase_sf"/>
</dbReference>
<evidence type="ECO:0000259" key="1">
    <source>
        <dbReference type="Pfam" id="PF12697"/>
    </source>
</evidence>
<accession>A0A381R2H1</accession>
<dbReference type="AlphaFoldDB" id="A0A381R2H1"/>
<dbReference type="InterPro" id="IPR029058">
    <property type="entry name" value="AB_hydrolase_fold"/>
</dbReference>
<sequence length="292" mass="33008">MDQLTEDLFNKLISEPKSEHSLEVLDGNIFYQKWGTPDNPGIVLVHGSGAHSHWWDFVAPLLIDQYEVCALDLSGMGSSDHREHYSPEIFGEEIIAVAEDSGFFDNRPSNPIICGHSLGGYMSIHAANLASEDIKGVIMIDSPIRPPHFDYSNHQGSGPIRKRKTYPDKKTILERFKLAPDQPTDFPFVIDYIAKNSIQEVNGGFEWKFDDSLFSKLGYPHMPKNNAFNLLCPLGFIYGENSALVTEPILDYMKSKFREDTPIIEIKGAHHHVLLDKPIELAKTIKEIVKDW</sequence>
<protein>
    <recommendedName>
        <fullName evidence="1">AB hydrolase-1 domain-containing protein</fullName>
    </recommendedName>
</protein>
<evidence type="ECO:0000313" key="2">
    <source>
        <dbReference type="EMBL" id="SUZ85926.1"/>
    </source>
</evidence>
<gene>
    <name evidence="2" type="ORF">METZ01_LOCUS38780</name>
</gene>
<organism evidence="2">
    <name type="scientific">marine metagenome</name>
    <dbReference type="NCBI Taxonomy" id="408172"/>
    <lineage>
        <taxon>unclassified sequences</taxon>
        <taxon>metagenomes</taxon>
        <taxon>ecological metagenomes</taxon>
    </lineage>
</organism>
<dbReference type="InterPro" id="IPR000073">
    <property type="entry name" value="AB_hydrolase_1"/>
</dbReference>
<dbReference type="GO" id="GO:0016020">
    <property type="term" value="C:membrane"/>
    <property type="evidence" value="ECO:0007669"/>
    <property type="project" value="TreeGrafter"/>
</dbReference>
<feature type="domain" description="AB hydrolase-1" evidence="1">
    <location>
        <begin position="42"/>
        <end position="283"/>
    </location>
</feature>
<dbReference type="PANTHER" id="PTHR43798">
    <property type="entry name" value="MONOACYLGLYCEROL LIPASE"/>
    <property type="match status" value="1"/>
</dbReference>
<proteinExistence type="predicted"/>